<dbReference type="AlphaFoldDB" id="A0A848RBR2"/>
<dbReference type="Proteomes" id="UP000568273">
    <property type="component" value="Unassembled WGS sequence"/>
</dbReference>
<comment type="caution">
    <text evidence="1">The sequence shown here is derived from an EMBL/GenBank/DDBJ whole genome shotgun (WGS) entry which is preliminary data.</text>
</comment>
<accession>A0A848RBR2</accession>
<gene>
    <name evidence="1" type="ORF">HKO22_05840</name>
</gene>
<protein>
    <submittedName>
        <fullName evidence="1">Uncharacterized protein</fullName>
    </submittedName>
</protein>
<proteinExistence type="predicted"/>
<name>A0A848RBR2_9FIRM</name>
<keyword evidence="2" id="KW-1185">Reference proteome</keyword>
<organism evidence="1 2">
    <name type="scientific">Peptoniphilus faecalis</name>
    <dbReference type="NCBI Taxonomy" id="2731255"/>
    <lineage>
        <taxon>Bacteria</taxon>
        <taxon>Bacillati</taxon>
        <taxon>Bacillota</taxon>
        <taxon>Tissierellia</taxon>
        <taxon>Tissierellales</taxon>
        <taxon>Peptoniphilaceae</taxon>
        <taxon>Peptoniphilus</taxon>
    </lineage>
</organism>
<evidence type="ECO:0000313" key="2">
    <source>
        <dbReference type="Proteomes" id="UP000568273"/>
    </source>
</evidence>
<sequence length="163" mass="19442">MRYEESKKKFKRFVNIGVKTQDEMIKYLKNKLDVVEVSFENFTKAYYECIVFNISQCKNIKEEDMQFKLFTILENDKSKAYYDDIETRNAKDVHVIFERKSGIITSSSGLLSVELNLFKGVSEEEYYNEGIVFRQLIADLEIEYERKNPYIFEEVLKVNFKDL</sequence>
<reference evidence="1" key="1">
    <citation type="submission" date="2020-04" db="EMBL/GenBank/DDBJ databases">
        <title>Peptoniphilus sp. nov. isolated from swine feces.</title>
        <authorList>
            <person name="Ryu S.W."/>
        </authorList>
    </citation>
    <scope>NUCLEOTIDE SEQUENCE [LARGE SCALE GENOMIC DNA]</scope>
    <source>
        <strain evidence="1">AGMB00490</strain>
    </source>
</reference>
<dbReference type="RefSeq" id="WP_169969224.1">
    <property type="nucleotide sequence ID" value="NZ_JABDSR010000007.1"/>
</dbReference>
<dbReference type="EMBL" id="JABDSR010000007">
    <property type="protein sequence ID" value="NMW85258.1"/>
    <property type="molecule type" value="Genomic_DNA"/>
</dbReference>
<evidence type="ECO:0000313" key="1">
    <source>
        <dbReference type="EMBL" id="NMW85258.1"/>
    </source>
</evidence>